<keyword evidence="2" id="KW-1185">Reference proteome</keyword>
<accession>A0A7W8X8L7</accession>
<name>A0A7W8X8L7_9HYPH</name>
<dbReference type="EMBL" id="JACHBK010000005">
    <property type="protein sequence ID" value="MBB5535806.1"/>
    <property type="molecule type" value="Genomic_DNA"/>
</dbReference>
<reference evidence="1 2" key="1">
    <citation type="submission" date="2020-08" db="EMBL/GenBank/DDBJ databases">
        <title>Genomic Encyclopedia of Type Strains, Phase IV (KMG-V): Genome sequencing to study the core and pangenomes of soil and plant-associated prokaryotes.</title>
        <authorList>
            <person name="Whitman W."/>
        </authorList>
    </citation>
    <scope>NUCLEOTIDE SEQUENCE [LARGE SCALE GENOMIC DNA]</scope>
    <source>
        <strain evidence="1 2">SEMIA 4084</strain>
    </source>
</reference>
<gene>
    <name evidence="1" type="ORF">GGD55_002510</name>
</gene>
<proteinExistence type="predicted"/>
<protein>
    <submittedName>
        <fullName evidence="1">Transposase-like protein</fullName>
    </submittedName>
</protein>
<sequence length="70" mass="8332">MSDFKWRHFHGEVIVWVVRWYCVNYRDLEQMMSQRVCQSIIPRFIVGFRDMFRRLKSGCDGTGVGPQSTS</sequence>
<organism evidence="1 2">
    <name type="scientific">Rhizobium giardinii</name>
    <dbReference type="NCBI Taxonomy" id="56731"/>
    <lineage>
        <taxon>Bacteria</taxon>
        <taxon>Pseudomonadati</taxon>
        <taxon>Pseudomonadota</taxon>
        <taxon>Alphaproteobacteria</taxon>
        <taxon>Hyphomicrobiales</taxon>
        <taxon>Rhizobiaceae</taxon>
        <taxon>Rhizobium/Agrobacterium group</taxon>
        <taxon>Rhizobium</taxon>
    </lineage>
</organism>
<dbReference type="Proteomes" id="UP000585507">
    <property type="component" value="Unassembled WGS sequence"/>
</dbReference>
<dbReference type="AlphaFoldDB" id="A0A7W8X8L7"/>
<comment type="caution">
    <text evidence="1">The sequence shown here is derived from an EMBL/GenBank/DDBJ whole genome shotgun (WGS) entry which is preliminary data.</text>
</comment>
<evidence type="ECO:0000313" key="1">
    <source>
        <dbReference type="EMBL" id="MBB5535806.1"/>
    </source>
</evidence>
<evidence type="ECO:0000313" key="2">
    <source>
        <dbReference type="Proteomes" id="UP000585507"/>
    </source>
</evidence>